<dbReference type="Proteomes" id="UP001304243">
    <property type="component" value="Unassembled WGS sequence"/>
</dbReference>
<reference evidence="1 2" key="1">
    <citation type="submission" date="2022-11" db="EMBL/GenBank/DDBJ databases">
        <title>Mucor velutinosus strain NIH1002 WGS.</title>
        <authorList>
            <person name="Subramanian P."/>
            <person name="Mullikin J.C."/>
            <person name="Segre J.A."/>
            <person name="Zelazny A.M."/>
        </authorList>
    </citation>
    <scope>NUCLEOTIDE SEQUENCE [LARGE SCALE GENOMIC DNA]</scope>
    <source>
        <strain evidence="1 2">NIH1002</strain>
    </source>
</reference>
<dbReference type="RefSeq" id="XP_064683584.1">
    <property type="nucleotide sequence ID" value="XM_064819664.1"/>
</dbReference>
<name>A0AAN7DH36_9FUNG</name>
<dbReference type="GeneID" id="89943947"/>
<dbReference type="EMBL" id="JASEJX010000013">
    <property type="protein sequence ID" value="KAK4516918.1"/>
    <property type="molecule type" value="Genomic_DNA"/>
</dbReference>
<proteinExistence type="predicted"/>
<sequence length="430" mass="48404">MPRSLRSRLNRSDSSNTPAEPYTVNFVFHNFPETANPVVPEPIEGKIPVTTFPTYMSPLLKLGATVNENIERYRNHLDCALNPINQPSEQPSSTPIVQDFPNASQSEATAETLDSNVIVTAVVCPFCGIEGHQRRSHYNCAENPLRTGVIDSFLMARNSEAPEANRNDLGGMNALCSKCGAYMWIDERKQRTTRASPTFQICCQDGQAILKPVHHFPELIVNLLSGNDDVSKEFKSNIRTYNSALSFTSMNATLDQSVANNQNGAYAFRIHGSVYHLMSSAFMPANDTRPKFAQMYIFDGENELQNRLNVAGNPNIERTTMRLLQNMMHEVNPFVDLFKTMEELSVGQPEGIQNIRMVFRSEDSPDPRRYNRPRVPEIGILLFDGDDESSNEQPKNCDIILRLKGSGDNLTRINETNQFFDPLQYVLIDD</sequence>
<dbReference type="AlphaFoldDB" id="A0AAN7DH36"/>
<evidence type="ECO:0000313" key="1">
    <source>
        <dbReference type="EMBL" id="KAK4516918.1"/>
    </source>
</evidence>
<accession>A0AAN7DH36</accession>
<evidence type="ECO:0008006" key="3">
    <source>
        <dbReference type="Google" id="ProtNLM"/>
    </source>
</evidence>
<keyword evidence="2" id="KW-1185">Reference proteome</keyword>
<dbReference type="PANTHER" id="PTHR45786">
    <property type="entry name" value="DNA BINDING PROTEIN-LIKE"/>
    <property type="match status" value="1"/>
</dbReference>
<gene>
    <name evidence="1" type="ORF">ATC70_000245</name>
</gene>
<organism evidence="1 2">
    <name type="scientific">Mucor velutinosus</name>
    <dbReference type="NCBI Taxonomy" id="708070"/>
    <lineage>
        <taxon>Eukaryota</taxon>
        <taxon>Fungi</taxon>
        <taxon>Fungi incertae sedis</taxon>
        <taxon>Mucoromycota</taxon>
        <taxon>Mucoromycotina</taxon>
        <taxon>Mucoromycetes</taxon>
        <taxon>Mucorales</taxon>
        <taxon>Mucorineae</taxon>
        <taxon>Mucoraceae</taxon>
        <taxon>Mucor</taxon>
    </lineage>
</organism>
<dbReference type="PANTHER" id="PTHR45786:SF74">
    <property type="entry name" value="ATP-DEPENDENT DNA HELICASE"/>
    <property type="match status" value="1"/>
</dbReference>
<evidence type="ECO:0000313" key="2">
    <source>
        <dbReference type="Proteomes" id="UP001304243"/>
    </source>
</evidence>
<protein>
    <recommendedName>
        <fullName evidence="3">Helitron helicase-like domain-containing protein</fullName>
    </recommendedName>
</protein>
<comment type="caution">
    <text evidence="1">The sequence shown here is derived from an EMBL/GenBank/DDBJ whole genome shotgun (WGS) entry which is preliminary data.</text>
</comment>